<gene>
    <name evidence="3" type="ORF">AB0I48_22485</name>
</gene>
<organism evidence="3 4">
    <name type="scientific">Nocardia aurea</name>
    <dbReference type="NCBI Taxonomy" id="2144174"/>
    <lineage>
        <taxon>Bacteria</taxon>
        <taxon>Bacillati</taxon>
        <taxon>Actinomycetota</taxon>
        <taxon>Actinomycetes</taxon>
        <taxon>Mycobacteriales</taxon>
        <taxon>Nocardiaceae</taxon>
        <taxon>Nocardia</taxon>
    </lineage>
</organism>
<keyword evidence="4" id="KW-1185">Reference proteome</keyword>
<comment type="caution">
    <text evidence="3">The sequence shown here is derived from an EMBL/GenBank/DDBJ whole genome shotgun (WGS) entry which is preliminary data.</text>
</comment>
<dbReference type="InterPro" id="IPR025751">
    <property type="entry name" value="RsbRD_N_dom"/>
</dbReference>
<dbReference type="InterPro" id="IPR025736">
    <property type="entry name" value="PucR_C-HTH_dom"/>
</dbReference>
<feature type="domain" description="PucR C-terminal helix-turn-helix" evidence="1">
    <location>
        <begin position="350"/>
        <end position="407"/>
    </location>
</feature>
<dbReference type="PANTHER" id="PTHR33744:SF1">
    <property type="entry name" value="DNA-BINDING TRANSCRIPTIONAL ACTIVATOR ADER"/>
    <property type="match status" value="1"/>
</dbReference>
<dbReference type="EMBL" id="JBFAKC010000010">
    <property type="protein sequence ID" value="MEV0710340.1"/>
    <property type="molecule type" value="Genomic_DNA"/>
</dbReference>
<dbReference type="InterPro" id="IPR042070">
    <property type="entry name" value="PucR_C-HTH_sf"/>
</dbReference>
<evidence type="ECO:0000259" key="2">
    <source>
        <dbReference type="Pfam" id="PF14361"/>
    </source>
</evidence>
<dbReference type="InterPro" id="IPR051448">
    <property type="entry name" value="CdaR-like_regulators"/>
</dbReference>
<reference evidence="3 4" key="1">
    <citation type="submission" date="2024-06" db="EMBL/GenBank/DDBJ databases">
        <title>The Natural Products Discovery Center: Release of the First 8490 Sequenced Strains for Exploring Actinobacteria Biosynthetic Diversity.</title>
        <authorList>
            <person name="Kalkreuter E."/>
            <person name="Kautsar S.A."/>
            <person name="Yang D."/>
            <person name="Bader C.D."/>
            <person name="Teijaro C.N."/>
            <person name="Fluegel L."/>
            <person name="Davis C.M."/>
            <person name="Simpson J.R."/>
            <person name="Lauterbach L."/>
            <person name="Steele A.D."/>
            <person name="Gui C."/>
            <person name="Meng S."/>
            <person name="Li G."/>
            <person name="Viehrig K."/>
            <person name="Ye F."/>
            <person name="Su P."/>
            <person name="Kiefer A.F."/>
            <person name="Nichols A."/>
            <person name="Cepeda A.J."/>
            <person name="Yan W."/>
            <person name="Fan B."/>
            <person name="Jiang Y."/>
            <person name="Adhikari A."/>
            <person name="Zheng C.-J."/>
            <person name="Schuster L."/>
            <person name="Cowan T.M."/>
            <person name="Smanski M.J."/>
            <person name="Chevrette M.G."/>
            <person name="De Carvalho L.P.S."/>
            <person name="Shen B."/>
        </authorList>
    </citation>
    <scope>NUCLEOTIDE SEQUENCE [LARGE SCALE GENOMIC DNA]</scope>
    <source>
        <strain evidence="3 4">NPDC050403</strain>
    </source>
</reference>
<protein>
    <submittedName>
        <fullName evidence="3">Helix-turn-helix domain-containing protein</fullName>
    </submittedName>
</protein>
<dbReference type="Proteomes" id="UP001551695">
    <property type="component" value="Unassembled WGS sequence"/>
</dbReference>
<evidence type="ECO:0000313" key="3">
    <source>
        <dbReference type="EMBL" id="MEV0710340.1"/>
    </source>
</evidence>
<dbReference type="Gene3D" id="1.10.10.2840">
    <property type="entry name" value="PucR C-terminal helix-turn-helix domain"/>
    <property type="match status" value="1"/>
</dbReference>
<dbReference type="Pfam" id="PF13556">
    <property type="entry name" value="HTH_30"/>
    <property type="match status" value="1"/>
</dbReference>
<dbReference type="Pfam" id="PF14361">
    <property type="entry name" value="RsbRD_N"/>
    <property type="match status" value="1"/>
</dbReference>
<proteinExistence type="predicted"/>
<name>A0ABV3FY26_9NOCA</name>
<dbReference type="PANTHER" id="PTHR33744">
    <property type="entry name" value="CARBOHYDRATE DIACID REGULATOR"/>
    <property type="match status" value="1"/>
</dbReference>
<evidence type="ECO:0000313" key="4">
    <source>
        <dbReference type="Proteomes" id="UP001551695"/>
    </source>
</evidence>
<accession>A0ABV3FY26</accession>
<dbReference type="RefSeq" id="WP_357786178.1">
    <property type="nucleotide sequence ID" value="NZ_JBFAKC010000010.1"/>
</dbReference>
<evidence type="ECO:0000259" key="1">
    <source>
        <dbReference type="Pfam" id="PF13556"/>
    </source>
</evidence>
<feature type="domain" description="RsbT co-antagonist protein RsbRD N-terminal" evidence="2">
    <location>
        <begin position="27"/>
        <end position="170"/>
    </location>
</feature>
<sequence length="419" mass="45790">MSATASRRRRLVISGRPMSSPLRNVRRLAQEMVSHFVENVAPCGTMPGDVVRGDITTITKHCIELAIGMLDGRHRPEHLIRLERAAEEWAREAVPLDTILHAVHAGFTIGLELIASPGRYRSAAHAQQRDLDSLVEAVKLLVEMLDVITGAITMAYIREMRAVAAEHHTAAHTLTSALLGGHATSVMARQCGITVAPRYAVLAIHIPAHPDESNPDISGHVVARRKLRRIQAALADRCGREVLALLSVDGGTILLPTTSFTDHDLDNLLTHLDEAGRITITAAVVTADRTDIPAATERAHQLLDTATRLDLPGGLYRFEQMALEFQLSRPGPARDHITEILDPLHDYPELLSTLRIHIGNDLDRQRTAAQLGVHPNTIDYRLKKVARLTGHDPGSSTGIWKLTSALTAYGYHTAPPSDS</sequence>